<keyword evidence="15" id="KW-1185">Reference proteome</keyword>
<dbReference type="GO" id="GO:0051028">
    <property type="term" value="P:mRNA transport"/>
    <property type="evidence" value="ECO:0007669"/>
    <property type="project" value="UniProtKB-KW"/>
</dbReference>
<evidence type="ECO:0000256" key="7">
    <source>
        <dbReference type="ARBA" id="ARBA00022927"/>
    </source>
</evidence>
<keyword evidence="7" id="KW-0653">Protein transport</keyword>
<organism evidence="14 15">
    <name type="scientific">Amborella trichopoda</name>
    <dbReference type="NCBI Taxonomy" id="13333"/>
    <lineage>
        <taxon>Eukaryota</taxon>
        <taxon>Viridiplantae</taxon>
        <taxon>Streptophyta</taxon>
        <taxon>Embryophyta</taxon>
        <taxon>Tracheophyta</taxon>
        <taxon>Spermatophyta</taxon>
        <taxon>Magnoliopsida</taxon>
        <taxon>Amborellales</taxon>
        <taxon>Amborellaceae</taxon>
        <taxon>Amborella</taxon>
    </lineage>
</organism>
<dbReference type="STRING" id="13333.W1PZU6"/>
<keyword evidence="12" id="KW-0539">Nucleus</keyword>
<evidence type="ECO:0000313" key="15">
    <source>
        <dbReference type="Proteomes" id="UP000017836"/>
    </source>
</evidence>
<accession>W1PZU6</accession>
<keyword evidence="8 13" id="KW-1133">Transmembrane helix</keyword>
<dbReference type="eggNOG" id="ENOG502QPP3">
    <property type="taxonomic scope" value="Eukaryota"/>
</dbReference>
<dbReference type="Gramene" id="ERN13694">
    <property type="protein sequence ID" value="ERN13694"/>
    <property type="gene ID" value="AMTR_s00049p00144030"/>
</dbReference>
<evidence type="ECO:0000256" key="10">
    <source>
        <dbReference type="ARBA" id="ARBA00023132"/>
    </source>
</evidence>
<sequence length="394" mass="43430">MEPEIVKKRWLSLLLWQLTFSTIIWTICKTLVLFPFTSCHPSPSLYGLLSYITFELSLFLFFLALKIITSPVDVPAASAAEISVNMAKTLIQVLITGYPPSSTLELRRRAQGSADRLLVALICAISGCVAMISVCGGSAFADAPNLVNLGLRGSIAGIVYGVHFIYMRRWVLSFPVIQRPLYFSFKMGLSQSLLQAIKLSSIAELCTILFVVCLPLSIRSNGAMGKFMAQQFGLYLGTCVIYFCWELSVHLLQVLHTRRCVFAPSQGSAAAETNPSETLIAALEQSIPRSFGHYLAYLDLCMVSESNVDSWRRAAFFEETGDTYKRVIAVCLRPLEQFASRLSEGLEGHSSDKTDIFSQQLASPTNGDMGSKISEAFNDFQLKFVGLMGLLTSV</sequence>
<dbReference type="GO" id="GO:0031965">
    <property type="term" value="C:nuclear membrane"/>
    <property type="evidence" value="ECO:0007669"/>
    <property type="project" value="UniProtKB-SubCell"/>
</dbReference>
<dbReference type="HOGENOM" id="CLU_041358_1_0_1"/>
<dbReference type="AlphaFoldDB" id="W1PZU6"/>
<feature type="transmembrane region" description="Helical" evidence="13">
    <location>
        <begin position="232"/>
        <end position="252"/>
    </location>
</feature>
<dbReference type="GO" id="GO:0030674">
    <property type="term" value="F:protein-macromolecule adaptor activity"/>
    <property type="evidence" value="ECO:0000318"/>
    <property type="project" value="GO_Central"/>
</dbReference>
<evidence type="ECO:0000256" key="6">
    <source>
        <dbReference type="ARBA" id="ARBA00022816"/>
    </source>
</evidence>
<keyword evidence="10" id="KW-0906">Nuclear pore complex</keyword>
<keyword evidence="5 13" id="KW-0812">Transmembrane</keyword>
<feature type="transmembrane region" description="Helical" evidence="13">
    <location>
        <begin position="117"/>
        <end position="141"/>
    </location>
</feature>
<comment type="subcellular location">
    <subcellularLocation>
        <location evidence="1">Nucleus membrane</location>
        <topology evidence="1">Multi-pass membrane protein</topology>
    </subcellularLocation>
    <subcellularLocation>
        <location evidence="2">Nucleus</location>
        <location evidence="2">Nuclear pore complex</location>
    </subcellularLocation>
</comment>
<evidence type="ECO:0000256" key="8">
    <source>
        <dbReference type="ARBA" id="ARBA00022989"/>
    </source>
</evidence>
<dbReference type="GO" id="GO:0006999">
    <property type="term" value="P:nuclear pore organization"/>
    <property type="evidence" value="ECO:0000318"/>
    <property type="project" value="GO_Central"/>
</dbReference>
<keyword evidence="4" id="KW-0813">Transport</keyword>
<evidence type="ECO:0008006" key="16">
    <source>
        <dbReference type="Google" id="ProtNLM"/>
    </source>
</evidence>
<keyword evidence="9" id="KW-0811">Translocation</keyword>
<dbReference type="Proteomes" id="UP000017836">
    <property type="component" value="Unassembled WGS sequence"/>
</dbReference>
<feature type="transmembrane region" description="Helical" evidence="13">
    <location>
        <begin position="193"/>
        <end position="212"/>
    </location>
</feature>
<gene>
    <name evidence="14" type="ORF">AMTR_s00049p00144030</name>
</gene>
<evidence type="ECO:0000256" key="12">
    <source>
        <dbReference type="ARBA" id="ARBA00023242"/>
    </source>
</evidence>
<evidence type="ECO:0000256" key="5">
    <source>
        <dbReference type="ARBA" id="ARBA00022692"/>
    </source>
</evidence>
<evidence type="ECO:0000256" key="11">
    <source>
        <dbReference type="ARBA" id="ARBA00023136"/>
    </source>
</evidence>
<protein>
    <recommendedName>
        <fullName evidence="16">Nucleoporin protein Ndc1-Nup</fullName>
    </recommendedName>
</protein>
<feature type="transmembrane region" description="Helical" evidence="13">
    <location>
        <begin position="12"/>
        <end position="36"/>
    </location>
</feature>
<dbReference type="PANTHER" id="PTHR13269:SF6">
    <property type="entry name" value="NUCLEOPORIN NDC1"/>
    <property type="match status" value="1"/>
</dbReference>
<name>W1PZU6_AMBTC</name>
<dbReference type="GO" id="GO:0015031">
    <property type="term" value="P:protein transport"/>
    <property type="evidence" value="ECO:0007669"/>
    <property type="project" value="UniProtKB-KW"/>
</dbReference>
<evidence type="ECO:0000256" key="4">
    <source>
        <dbReference type="ARBA" id="ARBA00022448"/>
    </source>
</evidence>
<evidence type="ECO:0000256" key="2">
    <source>
        <dbReference type="ARBA" id="ARBA00004567"/>
    </source>
</evidence>
<evidence type="ECO:0000313" key="14">
    <source>
        <dbReference type="EMBL" id="ERN13694.1"/>
    </source>
</evidence>
<evidence type="ECO:0000256" key="9">
    <source>
        <dbReference type="ARBA" id="ARBA00023010"/>
    </source>
</evidence>
<evidence type="ECO:0000256" key="1">
    <source>
        <dbReference type="ARBA" id="ARBA00004232"/>
    </source>
</evidence>
<keyword evidence="6" id="KW-0509">mRNA transport</keyword>
<proteinExistence type="inferred from homology"/>
<evidence type="ECO:0000256" key="3">
    <source>
        <dbReference type="ARBA" id="ARBA00005760"/>
    </source>
</evidence>
<feature type="transmembrane region" description="Helical" evidence="13">
    <location>
        <begin position="48"/>
        <end position="68"/>
    </location>
</feature>
<dbReference type="InterPro" id="IPR019049">
    <property type="entry name" value="Nucleoporin_prot_Ndc1/Nup"/>
</dbReference>
<dbReference type="EMBL" id="KI392567">
    <property type="protein sequence ID" value="ERN13694.1"/>
    <property type="molecule type" value="Genomic_DNA"/>
</dbReference>
<evidence type="ECO:0000256" key="13">
    <source>
        <dbReference type="SAM" id="Phobius"/>
    </source>
</evidence>
<feature type="transmembrane region" description="Helical" evidence="13">
    <location>
        <begin position="153"/>
        <end position="172"/>
    </location>
</feature>
<keyword evidence="11 13" id="KW-0472">Membrane</keyword>
<dbReference type="PANTHER" id="PTHR13269">
    <property type="entry name" value="NUCLEOPORIN NDC1"/>
    <property type="match status" value="1"/>
</dbReference>
<reference evidence="15" key="1">
    <citation type="journal article" date="2013" name="Science">
        <title>The Amborella genome and the evolution of flowering plants.</title>
        <authorList>
            <consortium name="Amborella Genome Project"/>
        </authorList>
    </citation>
    <scope>NUCLEOTIDE SEQUENCE [LARGE SCALE GENOMIC DNA]</scope>
</reference>
<comment type="similarity">
    <text evidence="3">Belongs to the NDC1 family.</text>
</comment>
<dbReference type="GO" id="GO:0070762">
    <property type="term" value="C:nuclear pore transmembrane ring"/>
    <property type="evidence" value="ECO:0000318"/>
    <property type="project" value="GO_Central"/>
</dbReference>